<comment type="caution">
    <text evidence="2">The sequence shown here is derived from an EMBL/GenBank/DDBJ whole genome shotgun (WGS) entry which is preliminary data.</text>
</comment>
<dbReference type="Proteomes" id="UP000822688">
    <property type="component" value="Chromosome 9"/>
</dbReference>
<evidence type="ECO:0000313" key="3">
    <source>
        <dbReference type="Proteomes" id="UP000822688"/>
    </source>
</evidence>
<dbReference type="EMBL" id="CM026430">
    <property type="protein sequence ID" value="KAG0561651.1"/>
    <property type="molecule type" value="Genomic_DNA"/>
</dbReference>
<name>A0A8T0GPX3_CERPU</name>
<accession>A0A8T0GPX3</accession>
<feature type="compositionally biased region" description="Basic residues" evidence="1">
    <location>
        <begin position="83"/>
        <end position="96"/>
    </location>
</feature>
<sequence>MPPTCVGRLNARSDSHEAVLEGSVDEDLCSSWHTQARIPPKKHSPERSRTMPLTQGEIPLCQAHSQSPKHQSLFAHEFSRSGHLQRRRLHERRHPTTSKTKSSRNPALMTKQ</sequence>
<keyword evidence="3" id="KW-1185">Reference proteome</keyword>
<evidence type="ECO:0000313" key="2">
    <source>
        <dbReference type="EMBL" id="KAG0561651.1"/>
    </source>
</evidence>
<feature type="region of interest" description="Disordered" evidence="1">
    <location>
        <begin position="64"/>
        <end position="112"/>
    </location>
</feature>
<organism evidence="2 3">
    <name type="scientific">Ceratodon purpureus</name>
    <name type="common">Fire moss</name>
    <name type="synonym">Dicranum purpureum</name>
    <dbReference type="NCBI Taxonomy" id="3225"/>
    <lineage>
        <taxon>Eukaryota</taxon>
        <taxon>Viridiplantae</taxon>
        <taxon>Streptophyta</taxon>
        <taxon>Embryophyta</taxon>
        <taxon>Bryophyta</taxon>
        <taxon>Bryophytina</taxon>
        <taxon>Bryopsida</taxon>
        <taxon>Dicranidae</taxon>
        <taxon>Pseudoditrichales</taxon>
        <taxon>Ditrichaceae</taxon>
        <taxon>Ceratodon</taxon>
    </lineage>
</organism>
<proteinExistence type="predicted"/>
<feature type="compositionally biased region" description="Polar residues" evidence="1">
    <location>
        <begin position="97"/>
        <end position="112"/>
    </location>
</feature>
<feature type="region of interest" description="Disordered" evidence="1">
    <location>
        <begin position="35"/>
        <end position="54"/>
    </location>
</feature>
<dbReference type="AlphaFoldDB" id="A0A8T0GPX3"/>
<evidence type="ECO:0000256" key="1">
    <source>
        <dbReference type="SAM" id="MobiDB-lite"/>
    </source>
</evidence>
<gene>
    <name evidence="2" type="ORF">KC19_9G081700</name>
</gene>
<protein>
    <submittedName>
        <fullName evidence="2">Uncharacterized protein</fullName>
    </submittedName>
</protein>
<reference evidence="2" key="1">
    <citation type="submission" date="2020-06" db="EMBL/GenBank/DDBJ databases">
        <title>WGS assembly of Ceratodon purpureus strain R40.</title>
        <authorList>
            <person name="Carey S.B."/>
            <person name="Jenkins J."/>
            <person name="Shu S."/>
            <person name="Lovell J.T."/>
            <person name="Sreedasyam A."/>
            <person name="Maumus F."/>
            <person name="Tiley G.P."/>
            <person name="Fernandez-Pozo N."/>
            <person name="Barry K."/>
            <person name="Chen C."/>
            <person name="Wang M."/>
            <person name="Lipzen A."/>
            <person name="Daum C."/>
            <person name="Saski C.A."/>
            <person name="Payton A.C."/>
            <person name="Mcbreen J.C."/>
            <person name="Conrad R.E."/>
            <person name="Kollar L.M."/>
            <person name="Olsson S."/>
            <person name="Huttunen S."/>
            <person name="Landis J.B."/>
            <person name="Wickett N.J."/>
            <person name="Johnson M.G."/>
            <person name="Rensing S.A."/>
            <person name="Grimwood J."/>
            <person name="Schmutz J."/>
            <person name="Mcdaniel S.F."/>
        </authorList>
    </citation>
    <scope>NUCLEOTIDE SEQUENCE</scope>
    <source>
        <strain evidence="2">R40</strain>
    </source>
</reference>